<dbReference type="Proteomes" id="UP000029080">
    <property type="component" value="Unassembled WGS sequence"/>
</dbReference>
<evidence type="ECO:0000313" key="2">
    <source>
        <dbReference type="Proteomes" id="UP000029080"/>
    </source>
</evidence>
<sequence length="131" mass="14428">MRVSQLVEFDAFLGCKILQARENLFISRNNIAQITAEQILVEMLNLSAAFLGVPQPASIWCDFIGKQDGTIAGLAFFDFEIDQLHVNGFENVKQGIVHGTGLARNLRKLVLSGQSQGDNAVIIDERIAQII</sequence>
<keyword evidence="2" id="KW-1185">Reference proteome</keyword>
<evidence type="ECO:0000313" key="1">
    <source>
        <dbReference type="EMBL" id="KFJ06026.1"/>
    </source>
</evidence>
<comment type="caution">
    <text evidence="1">The sequence shown here is derived from an EMBL/GenBank/DDBJ whole genome shotgun (WGS) entry which is preliminary data.</text>
</comment>
<protein>
    <submittedName>
        <fullName evidence="1">Uncharacterized protein</fullName>
    </submittedName>
</protein>
<organism evidence="1 2">
    <name type="scientific">Bifidobacterium tsurumiense</name>
    <dbReference type="NCBI Taxonomy" id="356829"/>
    <lineage>
        <taxon>Bacteria</taxon>
        <taxon>Bacillati</taxon>
        <taxon>Actinomycetota</taxon>
        <taxon>Actinomycetes</taxon>
        <taxon>Bifidobacteriales</taxon>
        <taxon>Bifidobacteriaceae</taxon>
        <taxon>Bifidobacterium</taxon>
    </lineage>
</organism>
<gene>
    <name evidence="1" type="ORF">BITS_1842</name>
</gene>
<reference evidence="1 2" key="1">
    <citation type="submission" date="2014-03" db="EMBL/GenBank/DDBJ databases">
        <title>Genomics of Bifidobacteria.</title>
        <authorList>
            <person name="Ventura M."/>
            <person name="Milani C."/>
            <person name="Lugli G.A."/>
        </authorList>
    </citation>
    <scope>NUCLEOTIDE SEQUENCE [LARGE SCALE GENOMIC DNA]</scope>
    <source>
        <strain evidence="1 2">JCM 13495</strain>
    </source>
</reference>
<dbReference type="EMBL" id="JGZU01000010">
    <property type="protein sequence ID" value="KFJ06026.1"/>
    <property type="molecule type" value="Genomic_DNA"/>
</dbReference>
<dbReference type="STRING" id="356829.BITS_1842"/>
<name>A0A087EE25_9BIFI</name>
<proteinExistence type="predicted"/>
<accession>A0A087EE25</accession>
<dbReference type="AlphaFoldDB" id="A0A087EE25"/>